<name>X1TL09_9ZZZZ</name>
<keyword evidence="1" id="KW-1133">Transmembrane helix</keyword>
<feature type="transmembrane region" description="Helical" evidence="1">
    <location>
        <begin position="53"/>
        <end position="74"/>
    </location>
</feature>
<dbReference type="EMBL" id="BARW01017843">
    <property type="protein sequence ID" value="GAI92036.1"/>
    <property type="molecule type" value="Genomic_DNA"/>
</dbReference>
<protein>
    <submittedName>
        <fullName evidence="2">Uncharacterized protein</fullName>
    </submittedName>
</protein>
<reference evidence="2" key="1">
    <citation type="journal article" date="2014" name="Front. Microbiol.">
        <title>High frequency of phylogenetically diverse reductive dehalogenase-homologous genes in deep subseafloor sedimentary metagenomes.</title>
        <authorList>
            <person name="Kawai M."/>
            <person name="Futagami T."/>
            <person name="Toyoda A."/>
            <person name="Takaki Y."/>
            <person name="Nishi S."/>
            <person name="Hori S."/>
            <person name="Arai W."/>
            <person name="Tsubouchi T."/>
            <person name="Morono Y."/>
            <person name="Uchiyama I."/>
            <person name="Ito T."/>
            <person name="Fujiyama A."/>
            <person name="Inagaki F."/>
            <person name="Takami H."/>
        </authorList>
    </citation>
    <scope>NUCLEOTIDE SEQUENCE</scope>
    <source>
        <strain evidence="2">Expedition CK06-06</strain>
    </source>
</reference>
<sequence length="75" mass="8708">MPRNPDDLMNMQPSELKSLSSGEYRIFCGMKFEALEKSDAKMSKHISKLDKRLWQFLFAILIAMFSTFVMIMLAV</sequence>
<accession>X1TL09</accession>
<evidence type="ECO:0000256" key="1">
    <source>
        <dbReference type="SAM" id="Phobius"/>
    </source>
</evidence>
<comment type="caution">
    <text evidence="2">The sequence shown here is derived from an EMBL/GenBank/DDBJ whole genome shotgun (WGS) entry which is preliminary data.</text>
</comment>
<keyword evidence="1" id="KW-0812">Transmembrane</keyword>
<keyword evidence="1" id="KW-0472">Membrane</keyword>
<dbReference type="AlphaFoldDB" id="X1TL09"/>
<gene>
    <name evidence="2" type="ORF">S12H4_30709</name>
</gene>
<evidence type="ECO:0000313" key="2">
    <source>
        <dbReference type="EMBL" id="GAI92036.1"/>
    </source>
</evidence>
<organism evidence="2">
    <name type="scientific">marine sediment metagenome</name>
    <dbReference type="NCBI Taxonomy" id="412755"/>
    <lineage>
        <taxon>unclassified sequences</taxon>
        <taxon>metagenomes</taxon>
        <taxon>ecological metagenomes</taxon>
    </lineage>
</organism>
<proteinExistence type="predicted"/>